<feature type="transmembrane region" description="Helical" evidence="1">
    <location>
        <begin position="56"/>
        <end position="72"/>
    </location>
</feature>
<evidence type="ECO:0000259" key="2">
    <source>
        <dbReference type="Pfam" id="PF13333"/>
    </source>
</evidence>
<gene>
    <name evidence="3" type="ORF">CDV26_05765</name>
</gene>
<dbReference type="PANTHER" id="PTHR46889:SF4">
    <property type="entry name" value="TRANSPOSASE INSO FOR INSERTION SEQUENCE ELEMENT IS911B-RELATED"/>
    <property type="match status" value="1"/>
</dbReference>
<dbReference type="EMBL" id="CP022132">
    <property type="protein sequence ID" value="ASG67956.1"/>
    <property type="molecule type" value="Genomic_DNA"/>
</dbReference>
<keyword evidence="1" id="KW-1133">Transmembrane helix</keyword>
<dbReference type="Proteomes" id="UP000249910">
    <property type="component" value="Chromosome"/>
</dbReference>
<dbReference type="InterPro" id="IPR050900">
    <property type="entry name" value="Transposase_IS3/IS150/IS904"/>
</dbReference>
<dbReference type="PANTHER" id="PTHR46889">
    <property type="entry name" value="TRANSPOSASE INSF FOR INSERTION SEQUENCE IS3B-RELATED"/>
    <property type="match status" value="1"/>
</dbReference>
<sequence length="73" mass="8882">MKIFYKVVLNNRDSLFFGTLKVELVHDESYKTREEAKLSIFEYIEAYYNTKRRHSTINYMLFLVYLHLVVNII</sequence>
<keyword evidence="1" id="KW-0812">Transmembrane</keyword>
<keyword evidence="1" id="KW-0472">Membrane</keyword>
<evidence type="ECO:0000313" key="4">
    <source>
        <dbReference type="Proteomes" id="UP000249910"/>
    </source>
</evidence>
<name>A0ABM6LZI5_9GAMM</name>
<organism evidence="3 4">
    <name type="scientific">Francisella halioticida</name>
    <dbReference type="NCBI Taxonomy" id="549298"/>
    <lineage>
        <taxon>Bacteria</taxon>
        <taxon>Pseudomonadati</taxon>
        <taxon>Pseudomonadota</taxon>
        <taxon>Gammaproteobacteria</taxon>
        <taxon>Thiotrichales</taxon>
        <taxon>Francisellaceae</taxon>
        <taxon>Francisella</taxon>
    </lineage>
</organism>
<feature type="domain" description="Integrase catalytic" evidence="2">
    <location>
        <begin position="16"/>
        <end position="54"/>
    </location>
</feature>
<proteinExistence type="predicted"/>
<protein>
    <recommendedName>
        <fullName evidence="2">Integrase catalytic domain-containing protein</fullName>
    </recommendedName>
</protein>
<keyword evidence="4" id="KW-1185">Reference proteome</keyword>
<evidence type="ECO:0000313" key="3">
    <source>
        <dbReference type="EMBL" id="ASG67956.1"/>
    </source>
</evidence>
<evidence type="ECO:0000256" key="1">
    <source>
        <dbReference type="SAM" id="Phobius"/>
    </source>
</evidence>
<dbReference type="Pfam" id="PF13333">
    <property type="entry name" value="rve_2"/>
    <property type="match status" value="1"/>
</dbReference>
<dbReference type="InterPro" id="IPR001584">
    <property type="entry name" value="Integrase_cat-core"/>
</dbReference>
<reference evidence="3 4" key="1">
    <citation type="submission" date="2017-06" db="EMBL/GenBank/DDBJ databases">
        <title>Complete genome of Francisella halioticida.</title>
        <authorList>
            <person name="Sjodin A."/>
        </authorList>
    </citation>
    <scope>NUCLEOTIDE SEQUENCE [LARGE SCALE GENOMIC DNA]</scope>
    <source>
        <strain evidence="3 4">DSM 23729</strain>
    </source>
</reference>
<accession>A0ABM6LZI5</accession>